<evidence type="ECO:0000313" key="2">
    <source>
        <dbReference type="EMBL" id="ARU61514.1"/>
    </source>
</evidence>
<proteinExistence type="predicted"/>
<dbReference type="KEGG" id="tum:CBW65_11220"/>
<reference evidence="3" key="1">
    <citation type="submission" date="2017-05" db="EMBL/GenBank/DDBJ databases">
        <authorList>
            <person name="Sung H."/>
        </authorList>
    </citation>
    <scope>NUCLEOTIDE SEQUENCE [LARGE SCALE GENOMIC DNA]</scope>
    <source>
        <strain evidence="3">AR23208</strain>
    </source>
</reference>
<sequence>MKSIDDSERKLVLAMRALVEQITEAKYLAQDNTDRYRPIIRYLFEQHEIYRYQIFKKEIYEHMKSSYPDVKYTEEEVEQDLKMLVKWGNLIERQDNRTNKTIAEIKQKNFRYQLTPLTVEFERTLTGWESKENTSRGALDRAIFDRLLGILKRIVETHSSLDDAELHTTWSELFHWFNELSKNTVDFFADTEHLEKSMSQQSESFQQQKTVFIEYLKGFIITMQRRAPLIEGVLTQADPQAVEMIITRLVQYRLNEMISLGEKRSEADQKTALLKQWQRLQDWFASRRSEDSEQNQLRQQTARTIQKLTRLLVRNDDRQLAGRNRQNDYLYLARKFLQTSDLAEAHQLSACVFGLSNLRHFVGVETKSEQEASLWERQPDVHTTKPNCLRGGHGKRVTGEVTDRSAEKDAILKDRQEEGRFEEELLTMLQKNQTIAVGELGLLHPKARRVILDWIAKSSRIEKGGRKGMCRGLHFTITRRSDRPVQMVCLDGTLTLPDYLIELRR</sequence>
<gene>
    <name evidence="2" type="ORF">CBW65_11220</name>
</gene>
<evidence type="ECO:0000256" key="1">
    <source>
        <dbReference type="SAM" id="MobiDB-lite"/>
    </source>
</evidence>
<keyword evidence="3" id="KW-1185">Reference proteome</keyword>
<dbReference type="AlphaFoldDB" id="A0A1Y0IQ93"/>
<evidence type="ECO:0000313" key="3">
    <source>
        <dbReference type="Proteomes" id="UP000195437"/>
    </source>
</evidence>
<name>A0A1Y0IQ93_9BACL</name>
<feature type="region of interest" description="Disordered" evidence="1">
    <location>
        <begin position="383"/>
        <end position="404"/>
    </location>
</feature>
<organism evidence="2 3">
    <name type="scientific">Tumebacillus avium</name>
    <dbReference type="NCBI Taxonomy" id="1903704"/>
    <lineage>
        <taxon>Bacteria</taxon>
        <taxon>Bacillati</taxon>
        <taxon>Bacillota</taxon>
        <taxon>Bacilli</taxon>
        <taxon>Bacillales</taxon>
        <taxon>Alicyclobacillaceae</taxon>
        <taxon>Tumebacillus</taxon>
    </lineage>
</organism>
<protein>
    <submittedName>
        <fullName evidence="2">TIGR02677 family protein</fullName>
    </submittedName>
</protein>
<dbReference type="NCBIfam" id="TIGR02677">
    <property type="entry name" value="TIGR02677 family protein"/>
    <property type="match status" value="1"/>
</dbReference>
<dbReference type="RefSeq" id="WP_087456894.1">
    <property type="nucleotide sequence ID" value="NZ_CP021434.1"/>
</dbReference>
<dbReference type="Proteomes" id="UP000195437">
    <property type="component" value="Chromosome"/>
</dbReference>
<dbReference type="OrthoDB" id="1639410at2"/>
<accession>A0A1Y0IQ93</accession>
<dbReference type="Pfam" id="PF09660">
    <property type="entry name" value="DUF2397"/>
    <property type="match status" value="1"/>
</dbReference>
<dbReference type="EMBL" id="CP021434">
    <property type="protein sequence ID" value="ARU61514.1"/>
    <property type="molecule type" value="Genomic_DNA"/>
</dbReference>
<dbReference type="InterPro" id="IPR013493">
    <property type="entry name" value="CHP02677"/>
</dbReference>